<dbReference type="Proteomes" id="UP000199050">
    <property type="component" value="Unassembled WGS sequence"/>
</dbReference>
<dbReference type="RefSeq" id="WP_090717626.1">
    <property type="nucleotide sequence ID" value="NZ_CBCSKY010000038.1"/>
</dbReference>
<proteinExistence type="predicted"/>
<sequence>MPKYYLDNIFTGRSYGMDFLLSVVYGFLEEGDKLYFEYGYSYINSFPYKNVENFEDAVNRIWYHPKDKEEAKSIVDSFMINCIVLERDRDMESCKYRLLVVESMESIELMVTEYEEGSFQKLLKTKLKPFLEQGVKVLID</sequence>
<organism evidence="1 2">
    <name type="scientific">Paenibacillus typhae</name>
    <dbReference type="NCBI Taxonomy" id="1174501"/>
    <lineage>
        <taxon>Bacteria</taxon>
        <taxon>Bacillati</taxon>
        <taxon>Bacillota</taxon>
        <taxon>Bacilli</taxon>
        <taxon>Bacillales</taxon>
        <taxon>Paenibacillaceae</taxon>
        <taxon>Paenibacillus</taxon>
    </lineage>
</organism>
<dbReference type="EMBL" id="FNDX01000036">
    <property type="protein sequence ID" value="SDK25023.1"/>
    <property type="molecule type" value="Genomic_DNA"/>
</dbReference>
<dbReference type="AlphaFoldDB" id="A0A1G9ACR8"/>
<protein>
    <submittedName>
        <fullName evidence="1">Uncharacterized protein</fullName>
    </submittedName>
</protein>
<evidence type="ECO:0000313" key="1">
    <source>
        <dbReference type="EMBL" id="SDK25023.1"/>
    </source>
</evidence>
<keyword evidence="2" id="KW-1185">Reference proteome</keyword>
<dbReference type="OrthoDB" id="2600919at2"/>
<reference evidence="2" key="1">
    <citation type="submission" date="2016-10" db="EMBL/GenBank/DDBJ databases">
        <authorList>
            <person name="Varghese N."/>
            <person name="Submissions S."/>
        </authorList>
    </citation>
    <scope>NUCLEOTIDE SEQUENCE [LARGE SCALE GENOMIC DNA]</scope>
    <source>
        <strain evidence="2">CGMCC 1.11012</strain>
    </source>
</reference>
<name>A0A1G9ACR8_9BACL</name>
<dbReference type="STRING" id="1174501.SAMN05216192_13613"/>
<gene>
    <name evidence="1" type="ORF">SAMN05216192_13613</name>
</gene>
<evidence type="ECO:0000313" key="2">
    <source>
        <dbReference type="Proteomes" id="UP000199050"/>
    </source>
</evidence>
<accession>A0A1G9ACR8</accession>